<gene>
    <name evidence="2" type="ORF">MES5069_490012</name>
</gene>
<organism evidence="2 3">
    <name type="scientific">Mesorhizobium escarrei</name>
    <dbReference type="NCBI Taxonomy" id="666018"/>
    <lineage>
        <taxon>Bacteria</taxon>
        <taxon>Pseudomonadati</taxon>
        <taxon>Pseudomonadota</taxon>
        <taxon>Alphaproteobacteria</taxon>
        <taxon>Hyphomicrobiales</taxon>
        <taxon>Phyllobacteriaceae</taxon>
        <taxon>Mesorhizobium</taxon>
    </lineage>
</organism>
<proteinExistence type="predicted"/>
<dbReference type="EMBL" id="CAKXZT010000145">
    <property type="protein sequence ID" value="CAH2405709.1"/>
    <property type="molecule type" value="Genomic_DNA"/>
</dbReference>
<evidence type="ECO:0000256" key="1">
    <source>
        <dbReference type="SAM" id="MobiDB-lite"/>
    </source>
</evidence>
<evidence type="ECO:0000313" key="3">
    <source>
        <dbReference type="Proteomes" id="UP001153050"/>
    </source>
</evidence>
<protein>
    <submittedName>
        <fullName evidence="2">Uncharacterized protein</fullName>
    </submittedName>
</protein>
<dbReference type="Proteomes" id="UP001153050">
    <property type="component" value="Unassembled WGS sequence"/>
</dbReference>
<accession>A0ABN8K831</accession>
<evidence type="ECO:0000313" key="2">
    <source>
        <dbReference type="EMBL" id="CAH2405709.1"/>
    </source>
</evidence>
<sequence>MAKRRSGQSPAPLARFLSSPASPGAPQSEGKQEASAPRLWDSQLEFQLLIGYFEVLSTSERGSGSLPAAYT</sequence>
<comment type="caution">
    <text evidence="2">The sequence shown here is derived from an EMBL/GenBank/DDBJ whole genome shotgun (WGS) entry which is preliminary data.</text>
</comment>
<keyword evidence="3" id="KW-1185">Reference proteome</keyword>
<reference evidence="2 3" key="1">
    <citation type="submission" date="2022-03" db="EMBL/GenBank/DDBJ databases">
        <authorList>
            <person name="Brunel B."/>
        </authorList>
    </citation>
    <scope>NUCLEOTIDE SEQUENCE [LARGE SCALE GENOMIC DNA]</scope>
    <source>
        <strain evidence="2">STM5069sample</strain>
    </source>
</reference>
<name>A0ABN8K831_9HYPH</name>
<feature type="region of interest" description="Disordered" evidence="1">
    <location>
        <begin position="1"/>
        <end position="37"/>
    </location>
</feature>